<keyword evidence="3" id="KW-0520">NAD</keyword>
<dbReference type="InterPro" id="IPR006139">
    <property type="entry name" value="D-isomer_2_OHA_DH_cat_dom"/>
</dbReference>
<dbReference type="Proteomes" id="UP000190776">
    <property type="component" value="Unassembled WGS sequence"/>
</dbReference>
<feature type="domain" description="D-isomer specific 2-hydroxyacid dehydrogenase NAD-binding" evidence="6">
    <location>
        <begin position="145"/>
        <end position="320"/>
    </location>
</feature>
<gene>
    <name evidence="8" type="ORF">BK809_0005853</name>
    <name evidence="7" type="ORF">SLS55_003595</name>
</gene>
<dbReference type="Pfam" id="PF00389">
    <property type="entry name" value="2-Hacid_dh"/>
    <property type="match status" value="1"/>
</dbReference>
<dbReference type="AlphaFoldDB" id="A0A1S8BNK5"/>
<protein>
    <submittedName>
        <fullName evidence="8">Putative 2-hydroxyacid dehydrogenase</fullName>
    </submittedName>
</protein>
<evidence type="ECO:0000313" key="8">
    <source>
        <dbReference type="EMBL" id="OMP89132.1"/>
    </source>
</evidence>
<dbReference type="GO" id="GO:0005829">
    <property type="term" value="C:cytosol"/>
    <property type="evidence" value="ECO:0007669"/>
    <property type="project" value="TreeGrafter"/>
</dbReference>
<evidence type="ECO:0000259" key="5">
    <source>
        <dbReference type="Pfam" id="PF00389"/>
    </source>
</evidence>
<sequence length="357" mass="40032">MSEGVATAKPKALCLRHPEWVGTDYLANFREKFELHVRVYHTCTERMLTRRKVIDVPDRKEWFRNIDQKVEQNGPFQAMIIRMGTHPYGNFDQDFFAPLLPDLKCIASASAGYDEFSVDWMSSQNIWFCNTVDAVSEATADMAVFLMLAAIRDTTRAEKAAREGRWRADHVPSRDPTGLKLGIVGMGAIGKHIARKAAVFNLDVQYHNRRRLSEAEEATYKAGYCQTLQTLLETSDIVSISVPLNPGTTGMIGASELASMKDSSILINTSRGAVIYEQALINALESGKIWRAGLDVFCGEPEIHDYFKESEKVIIQPHLGGLTQMSFRKAERECFENIKGFFETGRPVAPVNVLSTK</sequence>
<organism evidence="8 9">
    <name type="scientific">Diplodia seriata</name>
    <dbReference type="NCBI Taxonomy" id="420778"/>
    <lineage>
        <taxon>Eukaryota</taxon>
        <taxon>Fungi</taxon>
        <taxon>Dikarya</taxon>
        <taxon>Ascomycota</taxon>
        <taxon>Pezizomycotina</taxon>
        <taxon>Dothideomycetes</taxon>
        <taxon>Dothideomycetes incertae sedis</taxon>
        <taxon>Botryosphaeriales</taxon>
        <taxon>Botryosphaeriaceae</taxon>
        <taxon>Diplodia</taxon>
    </lineage>
</organism>
<dbReference type="EMBL" id="MSZU01000074">
    <property type="protein sequence ID" value="OMP89132.1"/>
    <property type="molecule type" value="Genomic_DNA"/>
</dbReference>
<dbReference type="CDD" id="cd12168">
    <property type="entry name" value="Mand_dh_like"/>
    <property type="match status" value="1"/>
</dbReference>
<dbReference type="SUPFAM" id="SSF51735">
    <property type="entry name" value="NAD(P)-binding Rossmann-fold domains"/>
    <property type="match status" value="1"/>
</dbReference>
<accession>A0A1S8BNK5</accession>
<evidence type="ECO:0000259" key="6">
    <source>
        <dbReference type="Pfam" id="PF02826"/>
    </source>
</evidence>
<dbReference type="FunFam" id="3.40.50.720:FF:000203">
    <property type="entry name" value="D-3-phosphoglycerate dehydrogenase (SerA)"/>
    <property type="match status" value="1"/>
</dbReference>
<dbReference type="InterPro" id="IPR029752">
    <property type="entry name" value="D-isomer_DH_CS1"/>
</dbReference>
<comment type="similarity">
    <text evidence="1 4">Belongs to the D-isomer specific 2-hydroxyacid dehydrogenase family.</text>
</comment>
<dbReference type="PANTHER" id="PTHR10996">
    <property type="entry name" value="2-HYDROXYACID DEHYDROGENASE-RELATED"/>
    <property type="match status" value="1"/>
</dbReference>
<dbReference type="EMBL" id="JAJVCZ030000003">
    <property type="protein sequence ID" value="KAL0262156.1"/>
    <property type="molecule type" value="Genomic_DNA"/>
</dbReference>
<keyword evidence="2 4" id="KW-0560">Oxidoreductase</keyword>
<evidence type="ECO:0000256" key="4">
    <source>
        <dbReference type="RuleBase" id="RU003719"/>
    </source>
</evidence>
<name>A0A1S8BNK5_9PEZI</name>
<dbReference type="PANTHER" id="PTHR10996:SF269">
    <property type="entry name" value="HYPOTHETICAL D-ISOMER SPECIFIC 2-HYDROXYACID DEHYDROGENASE (EUROFUNG)"/>
    <property type="match status" value="1"/>
</dbReference>
<dbReference type="InterPro" id="IPR036291">
    <property type="entry name" value="NAD(P)-bd_dom_sf"/>
</dbReference>
<dbReference type="PROSITE" id="PS00065">
    <property type="entry name" value="D_2_HYDROXYACID_DH_1"/>
    <property type="match status" value="1"/>
</dbReference>
<evidence type="ECO:0000256" key="2">
    <source>
        <dbReference type="ARBA" id="ARBA00023002"/>
    </source>
</evidence>
<dbReference type="GO" id="GO:0030267">
    <property type="term" value="F:glyoxylate reductase (NADPH) activity"/>
    <property type="evidence" value="ECO:0007669"/>
    <property type="project" value="TreeGrafter"/>
</dbReference>
<comment type="caution">
    <text evidence="8">The sequence shown here is derived from an EMBL/GenBank/DDBJ whole genome shotgun (WGS) entry which is preliminary data.</text>
</comment>
<proteinExistence type="inferred from homology"/>
<dbReference type="GO" id="GO:0016618">
    <property type="term" value="F:hydroxypyruvate reductase [NAD(P)H] activity"/>
    <property type="evidence" value="ECO:0007669"/>
    <property type="project" value="TreeGrafter"/>
</dbReference>
<feature type="domain" description="D-isomer specific 2-hydroxyacid dehydrogenase catalytic" evidence="5">
    <location>
        <begin position="70"/>
        <end position="352"/>
    </location>
</feature>
<reference evidence="8 9" key="1">
    <citation type="submission" date="2017-01" db="EMBL/GenBank/DDBJ databases">
        <title>Draft genome sequence of Diplodia seriata F98.1, a fungal species involved in grapevine trunk diseases.</title>
        <authorList>
            <person name="Robert-Siegwald G."/>
            <person name="Vallet J."/>
            <person name="Abou-Mansour E."/>
            <person name="Xu J."/>
            <person name="Rey P."/>
            <person name="Bertsch C."/>
            <person name="Rego C."/>
            <person name="Larignon P."/>
            <person name="Fontaine F."/>
            <person name="Lebrun M.-H."/>
        </authorList>
    </citation>
    <scope>NUCLEOTIDE SEQUENCE [LARGE SCALE GENOMIC DNA]</scope>
    <source>
        <strain evidence="8 9">F98.1</strain>
    </source>
</reference>
<evidence type="ECO:0000256" key="1">
    <source>
        <dbReference type="ARBA" id="ARBA00005854"/>
    </source>
</evidence>
<dbReference type="OrthoDB" id="9991913at2759"/>
<evidence type="ECO:0000313" key="7">
    <source>
        <dbReference type="EMBL" id="KAL0262156.1"/>
    </source>
</evidence>
<dbReference type="SUPFAM" id="SSF52283">
    <property type="entry name" value="Formate/glycerate dehydrogenase catalytic domain-like"/>
    <property type="match status" value="1"/>
</dbReference>
<evidence type="ECO:0000313" key="10">
    <source>
        <dbReference type="Proteomes" id="UP001430584"/>
    </source>
</evidence>
<dbReference type="Proteomes" id="UP001430584">
    <property type="component" value="Unassembled WGS sequence"/>
</dbReference>
<dbReference type="GO" id="GO:0051287">
    <property type="term" value="F:NAD binding"/>
    <property type="evidence" value="ECO:0007669"/>
    <property type="project" value="InterPro"/>
</dbReference>
<dbReference type="STRING" id="420778.A0A1S8BNK5"/>
<dbReference type="InterPro" id="IPR006140">
    <property type="entry name" value="D-isomer_DH_NAD-bd"/>
</dbReference>
<dbReference type="Pfam" id="PF02826">
    <property type="entry name" value="2-Hacid_dh_C"/>
    <property type="match status" value="1"/>
</dbReference>
<evidence type="ECO:0000313" key="9">
    <source>
        <dbReference type="Proteomes" id="UP000190776"/>
    </source>
</evidence>
<keyword evidence="10" id="KW-1185">Reference proteome</keyword>
<reference evidence="7 10" key="2">
    <citation type="submission" date="2024-02" db="EMBL/GenBank/DDBJ databases">
        <title>De novo assembly and annotation of 12 fungi associated with fruit tree decline syndrome in Ontario, Canada.</title>
        <authorList>
            <person name="Sulman M."/>
            <person name="Ellouze W."/>
            <person name="Ilyukhin E."/>
        </authorList>
    </citation>
    <scope>NUCLEOTIDE SEQUENCE [LARGE SCALE GENOMIC DNA]</scope>
    <source>
        <strain evidence="7 10">FDS-637</strain>
    </source>
</reference>
<evidence type="ECO:0000256" key="3">
    <source>
        <dbReference type="ARBA" id="ARBA00023027"/>
    </source>
</evidence>
<dbReference type="InterPro" id="IPR050223">
    <property type="entry name" value="D-isomer_2-hydroxyacid_DH"/>
</dbReference>
<dbReference type="Gene3D" id="3.40.50.720">
    <property type="entry name" value="NAD(P)-binding Rossmann-like Domain"/>
    <property type="match status" value="2"/>
</dbReference>